<organism evidence="9">
    <name type="scientific">Rhodotorula toruloides</name>
    <name type="common">Yeast</name>
    <name type="synonym">Rhodosporidium toruloides</name>
    <dbReference type="NCBI Taxonomy" id="5286"/>
    <lineage>
        <taxon>Eukaryota</taxon>
        <taxon>Fungi</taxon>
        <taxon>Dikarya</taxon>
        <taxon>Basidiomycota</taxon>
        <taxon>Pucciniomycotina</taxon>
        <taxon>Microbotryomycetes</taxon>
        <taxon>Sporidiobolales</taxon>
        <taxon>Sporidiobolaceae</taxon>
        <taxon>Rhodotorula</taxon>
    </lineage>
</organism>
<evidence type="ECO:0000256" key="1">
    <source>
        <dbReference type="ARBA" id="ARBA00004128"/>
    </source>
</evidence>
<reference evidence="9" key="1">
    <citation type="journal article" date="2014" name="Genome Announc.">
        <title>Draft genome sequence of Rhodosporidium toruloides CECT1137, an oleaginous yeast of biotechnological interest.</title>
        <authorList>
            <person name="Morin N."/>
            <person name="Calcas X."/>
            <person name="Devillers H."/>
            <person name="Durrens P."/>
            <person name="Sherman D.J."/>
            <person name="Nicaud J.-M."/>
            <person name="Neuveglise C."/>
        </authorList>
    </citation>
    <scope>NUCLEOTIDE SEQUENCE</scope>
    <source>
        <strain evidence="9">CECT1137</strain>
    </source>
</reference>
<evidence type="ECO:0000256" key="2">
    <source>
        <dbReference type="ARBA" id="ARBA00006978"/>
    </source>
</evidence>
<dbReference type="OrthoDB" id="192733at2759"/>
<dbReference type="SUPFAM" id="SSF103473">
    <property type="entry name" value="MFS general substrate transporter"/>
    <property type="match status" value="1"/>
</dbReference>
<keyword evidence="8" id="KW-0029">Amino-acid transport</keyword>
<sequence length="579" mass="61961">MLSRPPVEPPDSALSDGEDAALLSRYGRTAGPSDTPEQSEVAYTCQLRGVYAYSIASEVFPIVTGTLLLPVLLETYARQNGVLAPKKVVACPPSGLGGAGEGDEAARCVVRLAGVWLDTASFSLITYSASVFVQALTVISMGGLADDPWMRHRLLTLFAASGSILCILFLFLPSASAVWPLCTLLALGANVAFGASIVCLNSYLPDLGRRHPTVLLAQAALLNARQSYARHRRESVTSSNTLLSASQHLARATDAYTTAKGKATGEISARAIAVGYGAGIAVLVALLPVLRWLGEGEVDGTWPLRVGVAISGLWWIIGTIPASIWLRPTSSIVKLISSSAKATSLRSHIAQGWRGLGKMLREWRRLPATFVFLGAWFILSDCFATITSTAILFAKTTLNLPTSSLVLISILTPLAGLVGALAFPILQHRLHLTTHRTLLLLVSLATIIPLWGLVALRTSTQMYLLACVFGAIYGAFQALMRACFSELIPSSQSAQWFGVYSVTDKGSSFLGPLLVAYVTQVTGDIRHGFWVILVLLLASLPVLAKVDMRRGSEDAETFDREIKALAADEEVLPEEVDDV</sequence>
<keyword evidence="4 8" id="KW-0812">Transmembrane</keyword>
<dbReference type="PANTHER" id="PTHR23519:SF1">
    <property type="entry name" value="AUTOPHAGY-RELATED PROTEIN 22"/>
    <property type="match status" value="1"/>
</dbReference>
<evidence type="ECO:0000256" key="4">
    <source>
        <dbReference type="ARBA" id="ARBA00022692"/>
    </source>
</evidence>
<feature type="transmembrane region" description="Helical" evidence="8">
    <location>
        <begin position="50"/>
        <end position="73"/>
    </location>
</feature>
<evidence type="ECO:0000313" key="9">
    <source>
        <dbReference type="EMBL" id="CDR40560.1"/>
    </source>
</evidence>
<dbReference type="InterPro" id="IPR050495">
    <property type="entry name" value="ATG22/LtaA_families"/>
</dbReference>
<comment type="function">
    <text evidence="8">Vacuolar effluxer which mediate the efflux of amino acids resulting from autophagic degradation. The release of autophagic amino acids allows the maintenance of protein synthesis and viability during nitrogen starvation.</text>
</comment>
<feature type="transmembrane region" description="Helical" evidence="8">
    <location>
        <begin position="496"/>
        <end position="519"/>
    </location>
</feature>
<name>A0A061B0P5_RHOTO</name>
<dbReference type="Gene3D" id="1.20.1250.20">
    <property type="entry name" value="MFS general substrate transporter like domains"/>
    <property type="match status" value="1"/>
</dbReference>
<dbReference type="GO" id="GO:0005774">
    <property type="term" value="C:vacuolar membrane"/>
    <property type="evidence" value="ECO:0007669"/>
    <property type="project" value="UniProtKB-SubCell"/>
</dbReference>
<feature type="transmembrane region" description="Helical" evidence="8">
    <location>
        <begin position="271"/>
        <end position="290"/>
    </location>
</feature>
<feature type="transmembrane region" description="Helical" evidence="8">
    <location>
        <begin position="525"/>
        <end position="544"/>
    </location>
</feature>
<keyword evidence="3 8" id="KW-0813">Transport</keyword>
<evidence type="ECO:0000256" key="5">
    <source>
        <dbReference type="ARBA" id="ARBA00022989"/>
    </source>
</evidence>
<evidence type="ECO:0000256" key="7">
    <source>
        <dbReference type="ARBA" id="ARBA00023136"/>
    </source>
</evidence>
<feature type="transmembrane region" description="Helical" evidence="8">
    <location>
        <begin position="368"/>
        <end position="393"/>
    </location>
</feature>
<evidence type="ECO:0000256" key="6">
    <source>
        <dbReference type="ARBA" id="ARBA00023006"/>
    </source>
</evidence>
<dbReference type="GO" id="GO:0006914">
    <property type="term" value="P:autophagy"/>
    <property type="evidence" value="ECO:0007669"/>
    <property type="project" value="UniProtKB-KW"/>
</dbReference>
<keyword evidence="5 8" id="KW-1133">Transmembrane helix</keyword>
<evidence type="ECO:0000256" key="8">
    <source>
        <dbReference type="RuleBase" id="RU363073"/>
    </source>
</evidence>
<keyword evidence="6 8" id="KW-0072">Autophagy</keyword>
<feature type="transmembrane region" description="Helical" evidence="8">
    <location>
        <begin position="438"/>
        <end position="456"/>
    </location>
</feature>
<dbReference type="PANTHER" id="PTHR23519">
    <property type="entry name" value="AUTOPHAGY-RELATED PROTEIN 22"/>
    <property type="match status" value="1"/>
</dbReference>
<feature type="transmembrane region" description="Helical" evidence="8">
    <location>
        <begin position="178"/>
        <end position="200"/>
    </location>
</feature>
<dbReference type="AlphaFoldDB" id="A0A061B0P5"/>
<dbReference type="InterPro" id="IPR036259">
    <property type="entry name" value="MFS_trans_sf"/>
</dbReference>
<comment type="subcellular location">
    <subcellularLocation>
        <location evidence="1 8">Vacuole membrane</location>
        <topology evidence="1 8">Multi-pass membrane protein</topology>
    </subcellularLocation>
</comment>
<evidence type="ECO:0000256" key="3">
    <source>
        <dbReference type="ARBA" id="ARBA00022448"/>
    </source>
</evidence>
<dbReference type="InterPro" id="IPR024671">
    <property type="entry name" value="Atg22-like"/>
</dbReference>
<feature type="transmembrane region" description="Helical" evidence="8">
    <location>
        <begin position="302"/>
        <end position="326"/>
    </location>
</feature>
<gene>
    <name evidence="9" type="ORF">RHTO0S_05e04918g</name>
</gene>
<feature type="transmembrane region" description="Helical" evidence="8">
    <location>
        <begin position="154"/>
        <end position="172"/>
    </location>
</feature>
<dbReference type="EMBL" id="LK052940">
    <property type="protein sequence ID" value="CDR40560.1"/>
    <property type="molecule type" value="Genomic_DNA"/>
</dbReference>
<protein>
    <recommendedName>
        <fullName evidence="8">Autophagy-related protein</fullName>
    </recommendedName>
</protein>
<accession>A0A061B0P5</accession>
<keyword evidence="8" id="KW-0926">Vacuole</keyword>
<keyword evidence="7 8" id="KW-0472">Membrane</keyword>
<proteinExistence type="inferred from homology"/>
<dbReference type="Pfam" id="PF11700">
    <property type="entry name" value="ATG22"/>
    <property type="match status" value="1"/>
</dbReference>
<feature type="transmembrane region" description="Helical" evidence="8">
    <location>
        <begin position="405"/>
        <end position="426"/>
    </location>
</feature>
<feature type="transmembrane region" description="Helical" evidence="8">
    <location>
        <begin position="124"/>
        <end position="142"/>
    </location>
</feature>
<feature type="transmembrane region" description="Helical" evidence="8">
    <location>
        <begin position="462"/>
        <end position="484"/>
    </location>
</feature>
<comment type="similarity">
    <text evidence="2 8">Belongs to the ATG22 family.</text>
</comment>
<dbReference type="GO" id="GO:0032974">
    <property type="term" value="P:amino acid transmembrane export from vacuole"/>
    <property type="evidence" value="ECO:0007669"/>
    <property type="project" value="TreeGrafter"/>
</dbReference>